<comment type="caution">
    <text evidence="6">The sequence shown here is derived from an EMBL/GenBank/DDBJ whole genome shotgun (WGS) entry which is preliminary data.</text>
</comment>
<evidence type="ECO:0000259" key="5">
    <source>
        <dbReference type="PROSITE" id="PS50893"/>
    </source>
</evidence>
<feature type="domain" description="ABC transporter" evidence="5">
    <location>
        <begin position="337"/>
        <end position="542"/>
    </location>
</feature>
<evidence type="ECO:0000256" key="2">
    <source>
        <dbReference type="ARBA" id="ARBA00022741"/>
    </source>
</evidence>
<dbReference type="InterPro" id="IPR027417">
    <property type="entry name" value="P-loop_NTPase"/>
</dbReference>
<proteinExistence type="predicted"/>
<dbReference type="InterPro" id="IPR003593">
    <property type="entry name" value="AAA+_ATPase"/>
</dbReference>
<evidence type="ECO:0000256" key="1">
    <source>
        <dbReference type="ARBA" id="ARBA00022737"/>
    </source>
</evidence>
<dbReference type="PROSITE" id="PS00211">
    <property type="entry name" value="ABC_TRANSPORTER_1"/>
    <property type="match status" value="1"/>
</dbReference>
<evidence type="ECO:0000313" key="7">
    <source>
        <dbReference type="Proteomes" id="UP000244162"/>
    </source>
</evidence>
<dbReference type="EMBL" id="NWBU01000005">
    <property type="protein sequence ID" value="PTQ12076.1"/>
    <property type="molecule type" value="Genomic_DNA"/>
</dbReference>
<feature type="region of interest" description="Disordered" evidence="4">
    <location>
        <begin position="251"/>
        <end position="270"/>
    </location>
</feature>
<evidence type="ECO:0000256" key="4">
    <source>
        <dbReference type="SAM" id="MobiDB-lite"/>
    </source>
</evidence>
<gene>
    <name evidence="6" type="ORF">CLG96_05755</name>
</gene>
<dbReference type="InterPro" id="IPR017871">
    <property type="entry name" value="ABC_transporter-like_CS"/>
</dbReference>
<keyword evidence="3" id="KW-0067">ATP-binding</keyword>
<evidence type="ECO:0000313" key="6">
    <source>
        <dbReference type="EMBL" id="PTQ12076.1"/>
    </source>
</evidence>
<dbReference type="SUPFAM" id="SSF52540">
    <property type="entry name" value="P-loop containing nucleoside triphosphate hydrolases"/>
    <property type="match status" value="2"/>
</dbReference>
<dbReference type="AlphaFoldDB" id="A0A2T5FZE6"/>
<dbReference type="FunFam" id="3.40.50.300:FF:001320">
    <property type="entry name" value="Heme ABC transporter ATP-binding protein"/>
    <property type="match status" value="1"/>
</dbReference>
<keyword evidence="7" id="KW-1185">Reference proteome</keyword>
<dbReference type="Pfam" id="PF00005">
    <property type="entry name" value="ABC_tran"/>
    <property type="match status" value="2"/>
</dbReference>
<evidence type="ECO:0000256" key="3">
    <source>
        <dbReference type="ARBA" id="ARBA00022840"/>
    </source>
</evidence>
<feature type="domain" description="ABC transporter" evidence="5">
    <location>
        <begin position="5"/>
        <end position="235"/>
    </location>
</feature>
<reference evidence="6 7" key="1">
    <citation type="submission" date="2017-09" db="EMBL/GenBank/DDBJ databases">
        <title>Sphingomonas panjinensis sp.nov., isolated from oil-contaminated soil.</title>
        <authorList>
            <person name="Wang L."/>
            <person name="Chen L."/>
        </authorList>
    </citation>
    <scope>NUCLEOTIDE SEQUENCE [LARGE SCALE GENOMIC DNA]</scope>
    <source>
        <strain evidence="6 7">FW-11</strain>
    </source>
</reference>
<dbReference type="PANTHER" id="PTHR19211:SF6">
    <property type="entry name" value="BLL7188 PROTEIN"/>
    <property type="match status" value="1"/>
</dbReference>
<accession>A0A2T5FZE6</accession>
<sequence>MMSSITLSDLSWATPEGRAVLNGTDLRFGRERAGLVGRNGVGKTTLLQIIAGERQPGSGRVTVDGTVTMLRQAVQAQPGETIADLFGATDALAMLRRAEAGEATIDELADADWTIEERIAASLARVELGADPAAPLHLLSGGQRTRASLAAAIFAEPDFLLLDEPTNNLDRDGRDAVARLVEGWNAGLIVVSHDRELLQHMDAIVELTTLGATRYGGNWSHYRARKAIELEAAEHDLAHAQRRQAEIQRRAQIADERKVRRDAAGARKAARGDMPRILMGARKNAAEASGGSGQRLSERISNEAADAVAAAKAKVEILQTLSIILPTTNVPAGRVLVDMQGVAGGYDAKAPLFRDLDLKIAGPERIAIVGPNGSGKSTLVKLVTGGLEPLAGRVKMSAATTLIDQHVAFLEPRASILENFRRLNPGSDENACRSILAGFLFRADAALQQVDTLSGGQMLRAGLACRLGGTRPPELLVLDEPTNHLDLDSVHAIEAALEAYDGALLVVSHDEGFLENIAITRRVELGREAFEGNSPNCEAVGA</sequence>
<keyword evidence="2" id="KW-0547">Nucleotide-binding</keyword>
<dbReference type="SMART" id="SM00382">
    <property type="entry name" value="AAA"/>
    <property type="match status" value="2"/>
</dbReference>
<dbReference type="OrthoDB" id="9808609at2"/>
<dbReference type="CDD" id="cd03221">
    <property type="entry name" value="ABCF_EF-3"/>
    <property type="match status" value="2"/>
</dbReference>
<organism evidence="6 7">
    <name type="scientific">Sphingomonas oleivorans</name>
    <dbReference type="NCBI Taxonomy" id="1735121"/>
    <lineage>
        <taxon>Bacteria</taxon>
        <taxon>Pseudomonadati</taxon>
        <taxon>Pseudomonadota</taxon>
        <taxon>Alphaproteobacteria</taxon>
        <taxon>Sphingomonadales</taxon>
        <taxon>Sphingomonadaceae</taxon>
        <taxon>Sphingomonas</taxon>
    </lineage>
</organism>
<dbReference type="InterPro" id="IPR003439">
    <property type="entry name" value="ABC_transporter-like_ATP-bd"/>
</dbReference>
<name>A0A2T5FZE6_9SPHN</name>
<dbReference type="Gene3D" id="3.40.50.300">
    <property type="entry name" value="P-loop containing nucleotide triphosphate hydrolases"/>
    <property type="match status" value="2"/>
</dbReference>
<dbReference type="PROSITE" id="PS50893">
    <property type="entry name" value="ABC_TRANSPORTER_2"/>
    <property type="match status" value="2"/>
</dbReference>
<dbReference type="PANTHER" id="PTHR19211">
    <property type="entry name" value="ATP-BINDING TRANSPORT PROTEIN-RELATED"/>
    <property type="match status" value="1"/>
</dbReference>
<dbReference type="Proteomes" id="UP000244162">
    <property type="component" value="Unassembled WGS sequence"/>
</dbReference>
<dbReference type="GO" id="GO:0005524">
    <property type="term" value="F:ATP binding"/>
    <property type="evidence" value="ECO:0007669"/>
    <property type="project" value="UniProtKB-KW"/>
</dbReference>
<dbReference type="InterPro" id="IPR050611">
    <property type="entry name" value="ABCF"/>
</dbReference>
<protein>
    <submittedName>
        <fullName evidence="6">ABC transporter</fullName>
    </submittedName>
</protein>
<keyword evidence="1" id="KW-0677">Repeat</keyword>
<dbReference type="GO" id="GO:0016887">
    <property type="term" value="F:ATP hydrolysis activity"/>
    <property type="evidence" value="ECO:0007669"/>
    <property type="project" value="InterPro"/>
</dbReference>